<dbReference type="AlphaFoldDB" id="A0A5N5Q5F2"/>
<reference evidence="2 3" key="1">
    <citation type="journal article" date="2019" name="Fungal Biol. Biotechnol.">
        <title>Draft genome sequence of fastidious pathogen Ceratobasidium theobromae, which causes vascular-streak dieback in Theobroma cacao.</title>
        <authorList>
            <person name="Ali S.S."/>
            <person name="Asman A."/>
            <person name="Shao J."/>
            <person name="Firmansyah A.P."/>
            <person name="Susilo A.W."/>
            <person name="Rosmana A."/>
            <person name="McMahon P."/>
            <person name="Junaid M."/>
            <person name="Guest D."/>
            <person name="Kheng T.Y."/>
            <person name="Meinhardt L.W."/>
            <person name="Bailey B.A."/>
        </authorList>
    </citation>
    <scope>NUCLEOTIDE SEQUENCE [LARGE SCALE GENOMIC DNA]</scope>
    <source>
        <strain evidence="2 3">CT2</strain>
    </source>
</reference>
<name>A0A5N5Q5F2_9AGAM</name>
<evidence type="ECO:0000313" key="2">
    <source>
        <dbReference type="EMBL" id="KAB5587292.1"/>
    </source>
</evidence>
<accession>A0A5N5Q5F2</accession>
<sequence length="110" mass="12240">MSIRQFLDDLGVAYKSSVPSPILCDNQAAIESVHNPTHKTHAKHIDIAFNFIHDEIHKGTISVSYVPTNDNLADVLTKLLNTIKHHRLGGSILGNRSRDSVRGSVMRDRD</sequence>
<gene>
    <name evidence="2" type="ORF">CTheo_9261</name>
</gene>
<evidence type="ECO:0000313" key="3">
    <source>
        <dbReference type="Proteomes" id="UP000383932"/>
    </source>
</evidence>
<evidence type="ECO:0000256" key="1">
    <source>
        <dbReference type="SAM" id="MobiDB-lite"/>
    </source>
</evidence>
<proteinExistence type="predicted"/>
<dbReference type="Proteomes" id="UP000383932">
    <property type="component" value="Unassembled WGS sequence"/>
</dbReference>
<keyword evidence="3" id="KW-1185">Reference proteome</keyword>
<dbReference type="EMBL" id="SSOP01001231">
    <property type="protein sequence ID" value="KAB5587292.1"/>
    <property type="molecule type" value="Genomic_DNA"/>
</dbReference>
<dbReference type="OrthoDB" id="3344688at2759"/>
<feature type="region of interest" description="Disordered" evidence="1">
    <location>
        <begin position="90"/>
        <end position="110"/>
    </location>
</feature>
<organism evidence="2 3">
    <name type="scientific">Ceratobasidium theobromae</name>
    <dbReference type="NCBI Taxonomy" id="1582974"/>
    <lineage>
        <taxon>Eukaryota</taxon>
        <taxon>Fungi</taxon>
        <taxon>Dikarya</taxon>
        <taxon>Basidiomycota</taxon>
        <taxon>Agaricomycotina</taxon>
        <taxon>Agaricomycetes</taxon>
        <taxon>Cantharellales</taxon>
        <taxon>Ceratobasidiaceae</taxon>
        <taxon>Ceratobasidium</taxon>
    </lineage>
</organism>
<dbReference type="CDD" id="cd09272">
    <property type="entry name" value="RNase_HI_RT_Ty1"/>
    <property type="match status" value="1"/>
</dbReference>
<feature type="compositionally biased region" description="Basic and acidic residues" evidence="1">
    <location>
        <begin position="96"/>
        <end position="110"/>
    </location>
</feature>
<comment type="caution">
    <text evidence="2">The sequence shown here is derived from an EMBL/GenBank/DDBJ whole genome shotgun (WGS) entry which is preliminary data.</text>
</comment>
<protein>
    <submittedName>
        <fullName evidence="2">Copia protein</fullName>
    </submittedName>
</protein>